<dbReference type="SUPFAM" id="SSF52980">
    <property type="entry name" value="Restriction endonuclease-like"/>
    <property type="match status" value="1"/>
</dbReference>
<dbReference type="InterPro" id="IPR014017">
    <property type="entry name" value="DNA_helicase_UvrD-like_C"/>
</dbReference>
<evidence type="ECO:0000256" key="10">
    <source>
        <dbReference type="ARBA" id="ARBA00023235"/>
    </source>
</evidence>
<evidence type="ECO:0000256" key="12">
    <source>
        <dbReference type="ARBA" id="ARBA00034808"/>
    </source>
</evidence>
<keyword evidence="8" id="KW-0238">DNA-binding</keyword>
<evidence type="ECO:0000256" key="8">
    <source>
        <dbReference type="ARBA" id="ARBA00023125"/>
    </source>
</evidence>
<evidence type="ECO:0000256" key="7">
    <source>
        <dbReference type="ARBA" id="ARBA00022840"/>
    </source>
</evidence>
<organism evidence="17 18">
    <name type="scientific">Seonamhaeicola aphaedonensis</name>
    <dbReference type="NCBI Taxonomy" id="1461338"/>
    <lineage>
        <taxon>Bacteria</taxon>
        <taxon>Pseudomonadati</taxon>
        <taxon>Bacteroidota</taxon>
        <taxon>Flavobacteriia</taxon>
        <taxon>Flavobacteriales</taxon>
        <taxon>Flavobacteriaceae</taxon>
    </lineage>
</organism>
<evidence type="ECO:0000256" key="14">
    <source>
        <dbReference type="PROSITE-ProRule" id="PRU00560"/>
    </source>
</evidence>
<sequence length="1044" mass="120600">MLKNNAFTIYNASAGSGKTFTLVKEYLKILLKSDNPLKFKHILAITFTNKAVAEMKARIIETLKQFSNKQILTHPNSMFNVICDELQMAPSEIHGKSKNILDTIVFNYAAFDVSTIDGFTHKIIRTFAHDLKLPMNFEVELEQETLLNEAVDSLIARAGTDDSLTNTLVDFAIEKADDDKSWDIALDFNKIAKLLVSENDVPYIQALADKTLDDFKALKAQLKKDIIGTENAIKKHGKSVLTLIEEAGLEHKDFSYGTLPNHFKKIAKLDLDKLYENNLEENITERKKIYPKKLDTALANTIEEILPEIEVTYKQVKSLVYHYKFLKNFHKNITPLSVLSAINKELSLIKQEQNKMLISEFNIIISNEIKDQPTPFIYERIGEKFRHYFIDEFQDTSEKQWENLIPLIDNSLSSEHGSAMIVGDAKQAIYRWRGGKAEQFIGLFNKDNPFNIEKTLENLPTNYRSFKEIINFNNSFFKYLSHQVFSNKAYEELYEKGGQNSFLEDSGYVEISFLDIEKTNDINEQYCKAVLNKINTCLEAGFSLKDLCVLVRKKKEGVAVAHYLSEHQIPIVSSETLLISSSSEVNFLTDFLKLLIQPENNEIKVSVLNFLASLFKVNDKHNFFIEHLNLSLAQLFKSFQIYNIYISENIVQIPLYDLVETIVRSFNLIETSNAYIQFFLDFVLEFSQKKGSDISAFLKHFEKKKDNLSIVSPKSLNAVQIMTIHKSKGLEFPVVIFPYADLDIYKEQEPKAWYQLNEEQYQGFSHTLLNYNKDFEYYGEIGSDIFKKHQSELELDNINLLYVVLTRAIEQLFVISKIDVSSKGEVNSKKYSGLFINYLKHIGKWEASKNLYSFGSLEKTSEEEMMEDQMHINNDFISTPKESHNIKVVTKSAFLWDTKQQKAIEKGNLVHNIMALVKSKDDIDFVINKFFDESLINQSQLDNLKDTVLQIVNHPLLKEYYNSNQTVFNERDIITVDGEIHRPDRININSNNEAVIIDYKTGKEDKKHIQQLEVYQNILEKMQYTVKKKLLVYTNDNIFVKLVK</sequence>
<dbReference type="InterPro" id="IPR011335">
    <property type="entry name" value="Restrct_endonuc-II-like"/>
</dbReference>
<evidence type="ECO:0000313" key="18">
    <source>
        <dbReference type="Proteomes" id="UP000256629"/>
    </source>
</evidence>
<keyword evidence="1" id="KW-0540">Nuclease</keyword>
<dbReference type="RefSeq" id="WP_116040107.1">
    <property type="nucleotide sequence ID" value="NZ_QRDX01000003.1"/>
</dbReference>
<dbReference type="OrthoDB" id="9810135at2"/>
<evidence type="ECO:0000256" key="11">
    <source>
        <dbReference type="ARBA" id="ARBA00034617"/>
    </source>
</evidence>
<keyword evidence="5 14" id="KW-0347">Helicase</keyword>
<evidence type="ECO:0000259" key="15">
    <source>
        <dbReference type="PROSITE" id="PS51198"/>
    </source>
</evidence>
<dbReference type="GO" id="GO:0005524">
    <property type="term" value="F:ATP binding"/>
    <property type="evidence" value="ECO:0007669"/>
    <property type="project" value="UniProtKB-UniRule"/>
</dbReference>
<evidence type="ECO:0000256" key="6">
    <source>
        <dbReference type="ARBA" id="ARBA00022839"/>
    </source>
</evidence>
<evidence type="ECO:0000256" key="3">
    <source>
        <dbReference type="ARBA" id="ARBA00022763"/>
    </source>
</evidence>
<reference evidence="17 18" key="1">
    <citation type="submission" date="2018-07" db="EMBL/GenBank/DDBJ databases">
        <title>Genomic Encyclopedia of Type Strains, Phase III (KMG-III): the genomes of soil and plant-associated and newly described type strains.</title>
        <authorList>
            <person name="Whitman W."/>
        </authorList>
    </citation>
    <scope>NUCLEOTIDE SEQUENCE [LARGE SCALE GENOMIC DNA]</scope>
    <source>
        <strain evidence="17 18">CECT 8487</strain>
    </source>
</reference>
<dbReference type="GO" id="GO:0005829">
    <property type="term" value="C:cytosol"/>
    <property type="evidence" value="ECO:0007669"/>
    <property type="project" value="TreeGrafter"/>
</dbReference>
<feature type="domain" description="UvrD-like helicase C-terminal" evidence="16">
    <location>
        <begin position="467"/>
        <end position="729"/>
    </location>
</feature>
<feature type="binding site" evidence="14">
    <location>
        <begin position="12"/>
        <end position="19"/>
    </location>
    <ligand>
        <name>ATP</name>
        <dbReference type="ChEBI" id="CHEBI:30616"/>
    </ligand>
</feature>
<dbReference type="Pfam" id="PF12705">
    <property type="entry name" value="PDDEXK_1"/>
    <property type="match status" value="1"/>
</dbReference>
<dbReference type="SUPFAM" id="SSF52540">
    <property type="entry name" value="P-loop containing nucleoside triphosphate hydrolases"/>
    <property type="match status" value="1"/>
</dbReference>
<dbReference type="InterPro" id="IPR038726">
    <property type="entry name" value="PDDEXK_AddAB-type"/>
</dbReference>
<dbReference type="EMBL" id="QRDX01000003">
    <property type="protein sequence ID" value="RED48720.1"/>
    <property type="molecule type" value="Genomic_DNA"/>
</dbReference>
<feature type="domain" description="UvrD-like helicase ATP-binding" evidence="15">
    <location>
        <begin position="1"/>
        <end position="466"/>
    </location>
</feature>
<dbReference type="PROSITE" id="PS51217">
    <property type="entry name" value="UVRD_HELICASE_CTER"/>
    <property type="match status" value="1"/>
</dbReference>
<protein>
    <recommendedName>
        <fullName evidence="12">DNA 3'-5' helicase</fullName>
        <ecNumber evidence="12">5.6.2.4</ecNumber>
    </recommendedName>
</protein>
<proteinExistence type="predicted"/>
<dbReference type="Proteomes" id="UP000256629">
    <property type="component" value="Unassembled WGS sequence"/>
</dbReference>
<comment type="catalytic activity">
    <reaction evidence="13">
        <text>ATP + H2O = ADP + phosphate + H(+)</text>
        <dbReference type="Rhea" id="RHEA:13065"/>
        <dbReference type="ChEBI" id="CHEBI:15377"/>
        <dbReference type="ChEBI" id="CHEBI:15378"/>
        <dbReference type="ChEBI" id="CHEBI:30616"/>
        <dbReference type="ChEBI" id="CHEBI:43474"/>
        <dbReference type="ChEBI" id="CHEBI:456216"/>
        <dbReference type="EC" id="5.6.2.4"/>
    </reaction>
</comment>
<dbReference type="PANTHER" id="PTHR11070">
    <property type="entry name" value="UVRD / RECB / PCRA DNA HELICASE FAMILY MEMBER"/>
    <property type="match status" value="1"/>
</dbReference>
<dbReference type="AlphaFoldDB" id="A0A3D9HGX3"/>
<keyword evidence="4 14" id="KW-0378">Hydrolase</keyword>
<dbReference type="GO" id="GO:0003677">
    <property type="term" value="F:DNA binding"/>
    <property type="evidence" value="ECO:0007669"/>
    <property type="project" value="UniProtKB-KW"/>
</dbReference>
<keyword evidence="7 14" id="KW-0067">ATP-binding</keyword>
<dbReference type="InterPro" id="IPR000212">
    <property type="entry name" value="DNA_helicase_UvrD/REP"/>
</dbReference>
<evidence type="ECO:0000256" key="9">
    <source>
        <dbReference type="ARBA" id="ARBA00023204"/>
    </source>
</evidence>
<dbReference type="GO" id="GO:0000725">
    <property type="term" value="P:recombinational repair"/>
    <property type="evidence" value="ECO:0007669"/>
    <property type="project" value="TreeGrafter"/>
</dbReference>
<comment type="caution">
    <text evidence="17">The sequence shown here is derived from an EMBL/GenBank/DDBJ whole genome shotgun (WGS) entry which is preliminary data.</text>
</comment>
<dbReference type="Pfam" id="PF13361">
    <property type="entry name" value="UvrD_C"/>
    <property type="match status" value="2"/>
</dbReference>
<keyword evidence="3" id="KW-0227">DNA damage</keyword>
<dbReference type="EC" id="5.6.2.4" evidence="12"/>
<evidence type="ECO:0000256" key="1">
    <source>
        <dbReference type="ARBA" id="ARBA00022722"/>
    </source>
</evidence>
<dbReference type="GO" id="GO:0004527">
    <property type="term" value="F:exonuclease activity"/>
    <property type="evidence" value="ECO:0007669"/>
    <property type="project" value="UniProtKB-KW"/>
</dbReference>
<evidence type="ECO:0000259" key="16">
    <source>
        <dbReference type="PROSITE" id="PS51217"/>
    </source>
</evidence>
<dbReference type="Gene3D" id="1.10.3170.10">
    <property type="entry name" value="Recbcd, chain B, domain 2"/>
    <property type="match status" value="1"/>
</dbReference>
<gene>
    <name evidence="17" type="ORF">DFQ02_10350</name>
</gene>
<keyword evidence="6 17" id="KW-0269">Exonuclease</keyword>
<keyword evidence="18" id="KW-1185">Reference proteome</keyword>
<name>A0A3D9HGX3_9FLAO</name>
<comment type="catalytic activity">
    <reaction evidence="11">
        <text>Couples ATP hydrolysis with the unwinding of duplex DNA by translocating in the 3'-5' direction.</text>
        <dbReference type="EC" id="5.6.2.4"/>
    </reaction>
</comment>
<dbReference type="Gene3D" id="3.40.50.300">
    <property type="entry name" value="P-loop containing nucleotide triphosphate hydrolases"/>
    <property type="match status" value="3"/>
</dbReference>
<evidence type="ECO:0000256" key="5">
    <source>
        <dbReference type="ARBA" id="ARBA00022806"/>
    </source>
</evidence>
<evidence type="ECO:0000313" key="17">
    <source>
        <dbReference type="EMBL" id="RED48720.1"/>
    </source>
</evidence>
<keyword evidence="2 14" id="KW-0547">Nucleotide-binding</keyword>
<evidence type="ECO:0000256" key="4">
    <source>
        <dbReference type="ARBA" id="ARBA00022801"/>
    </source>
</evidence>
<dbReference type="Pfam" id="PF00580">
    <property type="entry name" value="UvrD-helicase"/>
    <property type="match status" value="1"/>
</dbReference>
<dbReference type="PANTHER" id="PTHR11070:SF67">
    <property type="entry name" value="DNA 3'-5' HELICASE"/>
    <property type="match status" value="1"/>
</dbReference>
<dbReference type="Gene3D" id="3.90.320.10">
    <property type="match status" value="1"/>
</dbReference>
<evidence type="ECO:0000256" key="2">
    <source>
        <dbReference type="ARBA" id="ARBA00022741"/>
    </source>
</evidence>
<evidence type="ECO:0000256" key="13">
    <source>
        <dbReference type="ARBA" id="ARBA00048988"/>
    </source>
</evidence>
<keyword evidence="10" id="KW-0413">Isomerase</keyword>
<dbReference type="InterPro" id="IPR011604">
    <property type="entry name" value="PDDEXK-like_dom_sf"/>
</dbReference>
<accession>A0A3D9HGX3</accession>
<dbReference type="PROSITE" id="PS51198">
    <property type="entry name" value="UVRD_HELICASE_ATP_BIND"/>
    <property type="match status" value="1"/>
</dbReference>
<keyword evidence="9" id="KW-0234">DNA repair</keyword>
<dbReference type="InterPro" id="IPR014016">
    <property type="entry name" value="UvrD-like_ATP-bd"/>
</dbReference>
<dbReference type="GO" id="GO:0043138">
    <property type="term" value="F:3'-5' DNA helicase activity"/>
    <property type="evidence" value="ECO:0007669"/>
    <property type="project" value="UniProtKB-EC"/>
</dbReference>
<dbReference type="InterPro" id="IPR027417">
    <property type="entry name" value="P-loop_NTPase"/>
</dbReference>